<evidence type="ECO:0000259" key="4">
    <source>
        <dbReference type="Pfam" id="PF03486"/>
    </source>
</evidence>
<dbReference type="InterPro" id="IPR057661">
    <property type="entry name" value="RsdA/BaiN/AoA(So)_Rossmann"/>
</dbReference>
<evidence type="ECO:0000256" key="2">
    <source>
        <dbReference type="ARBA" id="ARBA00022630"/>
    </source>
</evidence>
<sequence>TGSSRCNLTNDAVNAVAYYCEDPAWIETFLEVFGVEEFRRALDRLGIPTQKTDDGWYYPRSQSAQAVVEILGEALAERKIELRVATHVVSFSQRDGRFEIECTGLGVHQIETFDQLIIGAGGKAYPELGSRGELFGSLERLGHTVRPLVPALGPILAELGEFKELKGQRFDVLASVWRGDEKLGQTTGNLIINQDGFNGPGAMNLSHLVSLHPGEGVTLQVNFIAPFWSDFADILTGQVAHPCSLRAGLLRYFSPKATDFFIQQARLDPTAKLNALSEEQIRQLLEVTAEAKFRVTGAGSFKNSQVSVGGVPVGEVDPLSMESRLIPGLYLVGETLDVAGPCGGFNLHFAFGSGYLAGMHLAGLQKQQSKERP</sequence>
<feature type="non-terminal residue" evidence="6">
    <location>
        <position position="1"/>
    </location>
</feature>
<dbReference type="AlphaFoldDB" id="A0A847D1U5"/>
<dbReference type="PANTHER" id="PTHR42887:SF2">
    <property type="entry name" value="OS12G0638800 PROTEIN"/>
    <property type="match status" value="1"/>
</dbReference>
<dbReference type="PANTHER" id="PTHR42887">
    <property type="entry name" value="OS12G0638800 PROTEIN"/>
    <property type="match status" value="1"/>
</dbReference>
<dbReference type="SUPFAM" id="SSF160996">
    <property type="entry name" value="HI0933 insert domain-like"/>
    <property type="match status" value="1"/>
</dbReference>
<dbReference type="NCBIfam" id="TIGR00275">
    <property type="entry name" value="aminoacetone oxidase family FAD-binding enzyme"/>
    <property type="match status" value="1"/>
</dbReference>
<dbReference type="SUPFAM" id="SSF51905">
    <property type="entry name" value="FAD/NAD(P)-binding domain"/>
    <property type="match status" value="1"/>
</dbReference>
<comment type="caution">
    <text evidence="6">The sequence shown here is derived from an EMBL/GenBank/DDBJ whole genome shotgun (WGS) entry which is preliminary data.</text>
</comment>
<dbReference type="InterPro" id="IPR055178">
    <property type="entry name" value="RsdA/BaiN/AoA(So)-like_dom"/>
</dbReference>
<dbReference type="Pfam" id="PF22780">
    <property type="entry name" value="HI0933_like_1st"/>
    <property type="match status" value="1"/>
</dbReference>
<dbReference type="InterPro" id="IPR023166">
    <property type="entry name" value="BaiN-like_dom_sf"/>
</dbReference>
<keyword evidence="3" id="KW-0274">FAD</keyword>
<evidence type="ECO:0000256" key="3">
    <source>
        <dbReference type="ARBA" id="ARBA00022827"/>
    </source>
</evidence>
<organism evidence="6 7">
    <name type="scientific">Candidatus Dojkabacteria bacterium</name>
    <dbReference type="NCBI Taxonomy" id="2099670"/>
    <lineage>
        <taxon>Bacteria</taxon>
        <taxon>Candidatus Dojkabacteria</taxon>
    </lineage>
</organism>
<dbReference type="Gene3D" id="3.50.50.60">
    <property type="entry name" value="FAD/NAD(P)-binding domain"/>
    <property type="match status" value="1"/>
</dbReference>
<dbReference type="Gene3D" id="2.40.30.10">
    <property type="entry name" value="Translation factors"/>
    <property type="match status" value="1"/>
</dbReference>
<protein>
    <submittedName>
        <fullName evidence="6">Aminoacetone oxidase family FAD-binding enzyme</fullName>
    </submittedName>
</protein>
<dbReference type="Pfam" id="PF03486">
    <property type="entry name" value="HI0933_like"/>
    <property type="match status" value="1"/>
</dbReference>
<feature type="domain" description="RsdA/BaiN/AoA(So)-like Rossmann fold-like" evidence="4">
    <location>
        <begin position="1"/>
        <end position="359"/>
    </location>
</feature>
<accession>A0A847D1U5</accession>
<keyword evidence="2" id="KW-0285">Flavoprotein</keyword>
<dbReference type="Proteomes" id="UP000545876">
    <property type="component" value="Unassembled WGS sequence"/>
</dbReference>
<reference evidence="6 7" key="1">
    <citation type="journal article" date="2020" name="Biotechnol. Biofuels">
        <title>New insights from the biogas microbiome by comprehensive genome-resolved metagenomics of nearly 1600 species originating from multiple anaerobic digesters.</title>
        <authorList>
            <person name="Campanaro S."/>
            <person name="Treu L."/>
            <person name="Rodriguez-R L.M."/>
            <person name="Kovalovszki A."/>
            <person name="Ziels R.M."/>
            <person name="Maus I."/>
            <person name="Zhu X."/>
            <person name="Kougias P.G."/>
            <person name="Basile A."/>
            <person name="Luo G."/>
            <person name="Schluter A."/>
            <person name="Konstantinidis K.T."/>
            <person name="Angelidaki I."/>
        </authorList>
    </citation>
    <scope>NUCLEOTIDE SEQUENCE [LARGE SCALE GENOMIC DNA]</scope>
    <source>
        <strain evidence="6">AS06rmzACSIP_65</strain>
    </source>
</reference>
<dbReference type="InterPro" id="IPR036188">
    <property type="entry name" value="FAD/NAD-bd_sf"/>
</dbReference>
<name>A0A847D1U5_9BACT</name>
<evidence type="ECO:0000256" key="1">
    <source>
        <dbReference type="ARBA" id="ARBA00001974"/>
    </source>
</evidence>
<evidence type="ECO:0000259" key="5">
    <source>
        <dbReference type="Pfam" id="PF22780"/>
    </source>
</evidence>
<dbReference type="EMBL" id="JAAZBX010000019">
    <property type="protein sequence ID" value="NLD25704.1"/>
    <property type="molecule type" value="Genomic_DNA"/>
</dbReference>
<dbReference type="InterPro" id="IPR004792">
    <property type="entry name" value="BaiN-like"/>
</dbReference>
<proteinExistence type="predicted"/>
<comment type="cofactor">
    <cofactor evidence="1">
        <name>FAD</name>
        <dbReference type="ChEBI" id="CHEBI:57692"/>
    </cofactor>
</comment>
<feature type="domain" description="RsdA/BaiN/AoA(So)-like insert" evidence="5">
    <location>
        <begin position="150"/>
        <end position="306"/>
    </location>
</feature>
<gene>
    <name evidence="6" type="ORF">GX656_03670</name>
</gene>
<evidence type="ECO:0000313" key="6">
    <source>
        <dbReference type="EMBL" id="NLD25704.1"/>
    </source>
</evidence>
<dbReference type="Gene3D" id="1.10.8.260">
    <property type="entry name" value="HI0933 insert domain-like"/>
    <property type="match status" value="1"/>
</dbReference>
<evidence type="ECO:0000313" key="7">
    <source>
        <dbReference type="Proteomes" id="UP000545876"/>
    </source>
</evidence>